<accession>A0A6N7IYJ7</accession>
<keyword evidence="4" id="KW-0375">Hydrogen ion transport</keyword>
<comment type="similarity">
    <text evidence="1 4">Belongs to the V-ATPase D subunit family.</text>
</comment>
<reference evidence="5" key="1">
    <citation type="journal article" date="2020" name="Appl. Environ. Microbiol.">
        <title>Medium-Chain Fatty Acid Synthesis by 'Candidatus Weimeria bifida' gen. nov., sp. nov., and 'Candidatus Pseudoramibacter fermentans' sp. nov.</title>
        <authorList>
            <person name="Scarborough M.J."/>
            <person name="Myers K.S."/>
            <person name="Donohue T.J."/>
            <person name="Noguera D.R."/>
        </authorList>
    </citation>
    <scope>NUCLEOTIDE SEQUENCE</scope>
    <source>
        <strain evidence="5">LCO1.1</strain>
    </source>
</reference>
<dbReference type="HAMAP" id="MF_00271">
    <property type="entry name" value="ATP_synth_D_arch"/>
    <property type="match status" value="1"/>
</dbReference>
<name>A0A6N7IYJ7_9FIRM</name>
<keyword evidence="2 4" id="KW-0813">Transport</keyword>
<organism evidence="5 6">
    <name type="scientific">Candidatus Weimeria bifida</name>
    <dbReference type="NCBI Taxonomy" id="2599074"/>
    <lineage>
        <taxon>Bacteria</taxon>
        <taxon>Bacillati</taxon>
        <taxon>Bacillota</taxon>
        <taxon>Clostridia</taxon>
        <taxon>Lachnospirales</taxon>
        <taxon>Lachnospiraceae</taxon>
        <taxon>Candidatus Weimeria</taxon>
    </lineage>
</organism>
<sequence length="229" mass="26375">MAASNVNPTRMELTRQKKKLQTALKGHKLLKDKRDELMRRFLDLVRQDKVLREEVEAEIKEANKSFVLAGSQMSKEAVSVAFMAPKQEASVDVSTRNVMSVEIPVFDTHFRGSDKSDFYPYGYAFTSADLDEGVGRLSKLLPKLLKLAESEKSCQLMAAEIEKTRRRVNALEHVLIPQTEENIRYITMKLDENERSSQVRLMKVKDMMLEDAHHYKERRDAEPLKEDVS</sequence>
<dbReference type="InterPro" id="IPR002699">
    <property type="entry name" value="V_ATPase_D"/>
</dbReference>
<dbReference type="AlphaFoldDB" id="A0A6N7IYJ7"/>
<proteinExistence type="inferred from homology"/>
<dbReference type="GO" id="GO:0042777">
    <property type="term" value="P:proton motive force-driven plasma membrane ATP synthesis"/>
    <property type="evidence" value="ECO:0007669"/>
    <property type="project" value="UniProtKB-UniRule"/>
</dbReference>
<evidence type="ECO:0000256" key="4">
    <source>
        <dbReference type="HAMAP-Rule" id="MF_00271"/>
    </source>
</evidence>
<protein>
    <recommendedName>
        <fullName evidence="4">V-type ATP synthase subunit D</fullName>
    </recommendedName>
    <alternativeName>
        <fullName evidence="4">V-ATPase subunit D</fullName>
    </alternativeName>
</protein>
<comment type="caution">
    <text evidence="5">The sequence shown here is derived from an EMBL/GenBank/DDBJ whole genome shotgun (WGS) entry which is preliminary data.</text>
</comment>
<dbReference type="FunFam" id="1.10.287.3240:FF:000007">
    <property type="entry name" value="V-type ATP synthase subunit D"/>
    <property type="match status" value="1"/>
</dbReference>
<evidence type="ECO:0000313" key="6">
    <source>
        <dbReference type="Proteomes" id="UP000460257"/>
    </source>
</evidence>
<dbReference type="NCBIfam" id="NF001543">
    <property type="entry name" value="PRK00373.1-2"/>
    <property type="match status" value="1"/>
</dbReference>
<dbReference type="EMBL" id="VOGC01000002">
    <property type="protein sequence ID" value="MQN00842.1"/>
    <property type="molecule type" value="Genomic_DNA"/>
</dbReference>
<gene>
    <name evidence="4" type="primary">atpD</name>
    <name evidence="5" type="ORF">FRC54_02470</name>
</gene>
<dbReference type="GO" id="GO:0046933">
    <property type="term" value="F:proton-transporting ATP synthase activity, rotational mechanism"/>
    <property type="evidence" value="ECO:0007669"/>
    <property type="project" value="UniProtKB-UniRule"/>
</dbReference>
<evidence type="ECO:0000256" key="3">
    <source>
        <dbReference type="ARBA" id="ARBA00023065"/>
    </source>
</evidence>
<dbReference type="GO" id="GO:0046961">
    <property type="term" value="F:proton-transporting ATPase activity, rotational mechanism"/>
    <property type="evidence" value="ECO:0007669"/>
    <property type="project" value="InterPro"/>
</dbReference>
<comment type="function">
    <text evidence="4">Produces ATP from ADP in the presence of a proton gradient across the membrane.</text>
</comment>
<keyword evidence="6" id="KW-1185">Reference proteome</keyword>
<dbReference type="GO" id="GO:0005524">
    <property type="term" value="F:ATP binding"/>
    <property type="evidence" value="ECO:0007669"/>
    <property type="project" value="UniProtKB-UniRule"/>
</dbReference>
<dbReference type="PANTHER" id="PTHR11671">
    <property type="entry name" value="V-TYPE ATP SYNTHASE SUBUNIT D"/>
    <property type="match status" value="1"/>
</dbReference>
<dbReference type="Proteomes" id="UP000460257">
    <property type="component" value="Unassembled WGS sequence"/>
</dbReference>
<dbReference type="NCBIfam" id="TIGR00309">
    <property type="entry name" value="V_ATPase_subD"/>
    <property type="match status" value="1"/>
</dbReference>
<dbReference type="Pfam" id="PF01813">
    <property type="entry name" value="ATP-synt_D"/>
    <property type="match status" value="1"/>
</dbReference>
<keyword evidence="3 4" id="KW-0406">Ion transport</keyword>
<evidence type="ECO:0000256" key="1">
    <source>
        <dbReference type="ARBA" id="ARBA00005850"/>
    </source>
</evidence>
<evidence type="ECO:0000256" key="2">
    <source>
        <dbReference type="ARBA" id="ARBA00022448"/>
    </source>
</evidence>
<evidence type="ECO:0000313" key="5">
    <source>
        <dbReference type="EMBL" id="MQN00842.1"/>
    </source>
</evidence>
<keyword evidence="4" id="KW-0066">ATP synthesis</keyword>
<dbReference type="Gene3D" id="1.10.287.3240">
    <property type="match status" value="1"/>
</dbReference>